<comment type="caution">
    <text evidence="3">The sequence shown here is derived from an EMBL/GenBank/DDBJ whole genome shotgun (WGS) entry which is preliminary data.</text>
</comment>
<name>A0A927HB74_9BACI</name>
<dbReference type="PANTHER" id="PTHR30029:SF2">
    <property type="entry name" value="STAGE V SPORULATION PROTEIN R"/>
    <property type="match status" value="1"/>
</dbReference>
<dbReference type="InterPro" id="IPR056174">
    <property type="entry name" value="SpoVR_N"/>
</dbReference>
<dbReference type="PANTHER" id="PTHR30029">
    <property type="entry name" value="STAGE V SPORULATION PROTEIN R"/>
    <property type="match status" value="1"/>
</dbReference>
<reference evidence="3" key="1">
    <citation type="submission" date="2020-09" db="EMBL/GenBank/DDBJ databases">
        <title>Bacillus faecalis sp. nov., a moderately halophilic bacterium isolated from cow faeces.</title>
        <authorList>
            <person name="Jiang L."/>
            <person name="Lee J."/>
        </authorList>
    </citation>
    <scope>NUCLEOTIDE SEQUENCE</scope>
    <source>
        <strain evidence="3">AGMB 02131</strain>
    </source>
</reference>
<proteinExistence type="predicted"/>
<dbReference type="Pfam" id="PF04293">
    <property type="entry name" value="SpoVR"/>
    <property type="match status" value="1"/>
</dbReference>
<dbReference type="EMBL" id="JACXSI010000003">
    <property type="protein sequence ID" value="MBD3107108.1"/>
    <property type="molecule type" value="Genomic_DNA"/>
</dbReference>
<dbReference type="InterPro" id="IPR057008">
    <property type="entry name" value="SpoVR-like_C"/>
</dbReference>
<sequence length="469" mass="55963">MRLEEQQLEKAIDEITEIAKGFGLDFYPMRYEICPSEIIYTFGAYGMPTRFSHWSFGKQFHKMKLHYDFGLSKIYELVINSNPCYAFLLDSNSLIQNKLIVAHVLAHCDFFKNNIRFQNTKRDMVESMAATADRIRQYEIEHGKKEVEEFLDAVLAIEEHIDPALHRPISTLDLEEEEVEIVKPAPSPYDDLWNLEKKEKKSETRAKKHKKFPAKPQKDLLLFIEQYSRELEDWQRDILTMMREEMLYFWPQLETKIMNEGWASYWHQRILREMDLTPGESIEFAKLNAGVVQPSRTSINPYYLGLKIFEDIEERFNNPTEEMKHRGVEPGSGRQQMFEVREIESDISFLRNYLTKDLVMREDMYLFQKQGKDYKIIDKDWEHVRDQLVSMRVNGGFPYITVNEGDYMRNGELYLKHWYEGIELDVKYLEKVLPYIYQLWGRGVHLETKIEEKPILYTYDSKGIYKKYL</sequence>
<keyword evidence="4" id="KW-1185">Reference proteome</keyword>
<dbReference type="AlphaFoldDB" id="A0A927HB74"/>
<accession>A0A927HB74</accession>
<evidence type="ECO:0000313" key="3">
    <source>
        <dbReference type="EMBL" id="MBD3107108.1"/>
    </source>
</evidence>
<dbReference type="Pfam" id="PF24755">
    <property type="entry name" value="SpoVR_C"/>
    <property type="match status" value="1"/>
</dbReference>
<organism evidence="3 4">
    <name type="scientific">Peribacillus faecalis</name>
    <dbReference type="NCBI Taxonomy" id="2772559"/>
    <lineage>
        <taxon>Bacteria</taxon>
        <taxon>Bacillati</taxon>
        <taxon>Bacillota</taxon>
        <taxon>Bacilli</taxon>
        <taxon>Bacillales</taxon>
        <taxon>Bacillaceae</taxon>
        <taxon>Peribacillus</taxon>
    </lineage>
</organism>
<evidence type="ECO:0000259" key="1">
    <source>
        <dbReference type="Pfam" id="PF04293"/>
    </source>
</evidence>
<gene>
    <name evidence="3" type="ORF">IEO70_01835</name>
</gene>
<dbReference type="Proteomes" id="UP000602076">
    <property type="component" value="Unassembled WGS sequence"/>
</dbReference>
<evidence type="ECO:0000313" key="4">
    <source>
        <dbReference type="Proteomes" id="UP000602076"/>
    </source>
</evidence>
<dbReference type="InterPro" id="IPR007390">
    <property type="entry name" value="Spore_V_R"/>
</dbReference>
<dbReference type="RefSeq" id="WP_190996657.1">
    <property type="nucleotide sequence ID" value="NZ_JACXSI010000003.1"/>
</dbReference>
<feature type="domain" description="SpoVR protein-like N-terminal" evidence="1">
    <location>
        <begin position="5"/>
        <end position="395"/>
    </location>
</feature>
<feature type="domain" description="SpoVR-like C-terminal" evidence="2">
    <location>
        <begin position="398"/>
        <end position="449"/>
    </location>
</feature>
<protein>
    <submittedName>
        <fullName evidence="3">SpoVR family protein</fullName>
    </submittedName>
</protein>
<evidence type="ECO:0000259" key="2">
    <source>
        <dbReference type="Pfam" id="PF24755"/>
    </source>
</evidence>